<organism evidence="2 3">
    <name type="scientific">Gemmatimonas phototrophica</name>
    <dbReference type="NCBI Taxonomy" id="1379270"/>
    <lineage>
        <taxon>Bacteria</taxon>
        <taxon>Pseudomonadati</taxon>
        <taxon>Gemmatimonadota</taxon>
        <taxon>Gemmatimonadia</taxon>
        <taxon>Gemmatimonadales</taxon>
        <taxon>Gemmatimonadaceae</taxon>
        <taxon>Gemmatimonas</taxon>
    </lineage>
</organism>
<dbReference type="GO" id="GO:0030170">
    <property type="term" value="F:pyridoxal phosphate binding"/>
    <property type="evidence" value="ECO:0007669"/>
    <property type="project" value="InterPro"/>
</dbReference>
<dbReference type="Pfam" id="PF03473">
    <property type="entry name" value="MOSC"/>
    <property type="match status" value="1"/>
</dbReference>
<dbReference type="GO" id="GO:0003824">
    <property type="term" value="F:catalytic activity"/>
    <property type="evidence" value="ECO:0007669"/>
    <property type="project" value="InterPro"/>
</dbReference>
<dbReference type="PANTHER" id="PTHR14237">
    <property type="entry name" value="MOLYBDOPTERIN COFACTOR SULFURASE MOSC"/>
    <property type="match status" value="1"/>
</dbReference>
<dbReference type="AlphaFoldDB" id="A0A143BJP2"/>
<dbReference type="Pfam" id="PF03476">
    <property type="entry name" value="MOSC_N"/>
    <property type="match status" value="1"/>
</dbReference>
<dbReference type="RefSeq" id="WP_026849660.1">
    <property type="nucleotide sequence ID" value="NZ_CP011454.1"/>
</dbReference>
<dbReference type="eggNOG" id="COG3217">
    <property type="taxonomic scope" value="Bacteria"/>
</dbReference>
<evidence type="ECO:0000259" key="1">
    <source>
        <dbReference type="PROSITE" id="PS51340"/>
    </source>
</evidence>
<evidence type="ECO:0000313" key="3">
    <source>
        <dbReference type="Proteomes" id="UP000076404"/>
    </source>
</evidence>
<dbReference type="GO" id="GO:0030151">
    <property type="term" value="F:molybdenum ion binding"/>
    <property type="evidence" value="ECO:0007669"/>
    <property type="project" value="InterPro"/>
</dbReference>
<evidence type="ECO:0000313" key="2">
    <source>
        <dbReference type="EMBL" id="AMW05249.1"/>
    </source>
</evidence>
<protein>
    <recommendedName>
        <fullName evidence="1">MOSC domain-containing protein</fullName>
    </recommendedName>
</protein>
<keyword evidence="3" id="KW-1185">Reference proteome</keyword>
<dbReference type="STRING" id="1379270.GEMMAAP_11390"/>
<dbReference type="EMBL" id="CP011454">
    <property type="protein sequence ID" value="AMW05249.1"/>
    <property type="molecule type" value="Genomic_DNA"/>
</dbReference>
<dbReference type="PROSITE" id="PS51340">
    <property type="entry name" value="MOSC"/>
    <property type="match status" value="1"/>
</dbReference>
<dbReference type="InterPro" id="IPR005302">
    <property type="entry name" value="MoCF_Sase_C"/>
</dbReference>
<name>A0A143BJP2_9BACT</name>
<reference evidence="2 3" key="2">
    <citation type="journal article" date="2016" name="Environ. Microbiol. Rep.">
        <title>Metagenomic evidence for the presence of phototrophic Gemmatimonadetes bacteria in diverse environments.</title>
        <authorList>
            <person name="Zeng Y."/>
            <person name="Baumbach J."/>
            <person name="Barbosa E.G."/>
            <person name="Azevedo V."/>
            <person name="Zhang C."/>
            <person name="Koblizek M."/>
        </authorList>
    </citation>
    <scope>NUCLEOTIDE SEQUENCE [LARGE SCALE GENOMIC DNA]</scope>
    <source>
        <strain evidence="2 3">AP64</strain>
    </source>
</reference>
<dbReference type="SUPFAM" id="SSF50800">
    <property type="entry name" value="PK beta-barrel domain-like"/>
    <property type="match status" value="1"/>
</dbReference>
<dbReference type="InterPro" id="IPR011037">
    <property type="entry name" value="Pyrv_Knase-like_insert_dom_sf"/>
</dbReference>
<reference evidence="2 3" key="1">
    <citation type="journal article" date="2014" name="Proc. Natl. Acad. Sci. U.S.A.">
        <title>Functional type 2 photosynthetic reaction centers found in the rare bacterial phylum Gemmatimonadetes.</title>
        <authorList>
            <person name="Zeng Y."/>
            <person name="Feng F."/>
            <person name="Medova H."/>
            <person name="Dean J."/>
            <person name="Koblizek M."/>
        </authorList>
    </citation>
    <scope>NUCLEOTIDE SEQUENCE [LARGE SCALE GENOMIC DNA]</scope>
    <source>
        <strain evidence="2 3">AP64</strain>
    </source>
</reference>
<dbReference type="Proteomes" id="UP000076404">
    <property type="component" value="Chromosome"/>
</dbReference>
<proteinExistence type="predicted"/>
<dbReference type="OrthoDB" id="9793178at2"/>
<gene>
    <name evidence="2" type="ORF">GEMMAAP_11390</name>
</gene>
<dbReference type="InterPro" id="IPR005303">
    <property type="entry name" value="MOCOS_middle"/>
</dbReference>
<dbReference type="PANTHER" id="PTHR14237:SF19">
    <property type="entry name" value="MITOCHONDRIAL AMIDOXIME REDUCING COMPONENT 1"/>
    <property type="match status" value="1"/>
</dbReference>
<sequence length="288" mass="31013">MISERRHAVARVAALTVYPLKSAAGISVQELLLDDRGAAGDRRWLLVDGEGRAITARECHALLHITPRFATANRDGALHLDAPRHATLTAVVPGADALARVVHVWDDAVTALDAGDDAADWCSDVIGRSCRLVHLDDAAARPLQPKFAGPLPYEARRVAFSDGAPLLVLGLPSVDALNAHLMEQGHLTPLDARRFRANVWLQGLAAHAEDTWREVQVGEVILGMGSLCTRCVLTTVDPDTLERGTQPLRAFGEYRRTADGVVFGVNATHAHPGILRVGDPVTVRTARD</sequence>
<accession>A0A143BJP2</accession>
<dbReference type="SUPFAM" id="SSF141673">
    <property type="entry name" value="MOSC N-terminal domain-like"/>
    <property type="match status" value="1"/>
</dbReference>
<dbReference type="KEGG" id="gph:GEMMAAP_11390"/>
<feature type="domain" description="MOSC" evidence="1">
    <location>
        <begin position="140"/>
        <end position="284"/>
    </location>
</feature>